<evidence type="ECO:0000256" key="1">
    <source>
        <dbReference type="SAM" id="MobiDB-lite"/>
    </source>
</evidence>
<dbReference type="InterPro" id="IPR010539">
    <property type="entry name" value="BaxI_1-like"/>
</dbReference>
<sequence length="256" mass="28034">MAGSHLSFRSGNPALGSNTFKETEGINRSSTGPLIKEDFMTIKGTVDKTAISLLLMLCAGYFSYFENSIIYMAVGGIGGFIVALITIFKRHWSPITVPIYAMLEGLLLGGISFMYNQLYDGIVFNAIILTISILISLLFAYRSGVIKATENFKLGVFAATGGIFLVYIFSFIASFFGAGFSFLDPTNASLFSIGVSLFIVVIASLNLVLDFDFIEEGAEKGAPKYMEWYGAFGLLVTLVWLYLEILRLLGKLNSRK</sequence>
<feature type="compositionally biased region" description="Polar residues" evidence="1">
    <location>
        <begin position="7"/>
        <end position="29"/>
    </location>
</feature>
<keyword evidence="2" id="KW-0472">Membrane</keyword>
<protein>
    <recommendedName>
        <fullName evidence="4">Bax inhibitor-1/YccA family protein</fullName>
    </recommendedName>
</protein>
<feature type="transmembrane region" description="Helical" evidence="2">
    <location>
        <begin position="95"/>
        <end position="115"/>
    </location>
</feature>
<feature type="transmembrane region" description="Helical" evidence="2">
    <location>
        <begin position="121"/>
        <end position="142"/>
    </location>
</feature>
<feature type="transmembrane region" description="Helical" evidence="2">
    <location>
        <begin position="229"/>
        <end position="250"/>
    </location>
</feature>
<evidence type="ECO:0008006" key="4">
    <source>
        <dbReference type="Google" id="ProtNLM"/>
    </source>
</evidence>
<proteinExistence type="predicted"/>
<organism evidence="3">
    <name type="scientific">marine metagenome</name>
    <dbReference type="NCBI Taxonomy" id="408172"/>
    <lineage>
        <taxon>unclassified sequences</taxon>
        <taxon>metagenomes</taxon>
        <taxon>ecological metagenomes</taxon>
    </lineage>
</organism>
<dbReference type="PANTHER" id="PTHR41282">
    <property type="entry name" value="CONSERVED TRANSMEMBRANE PROTEIN-RELATED"/>
    <property type="match status" value="1"/>
</dbReference>
<dbReference type="AlphaFoldDB" id="A0A381TPK5"/>
<keyword evidence="2" id="KW-1133">Transmembrane helix</keyword>
<evidence type="ECO:0000313" key="3">
    <source>
        <dbReference type="EMBL" id="SVA17769.1"/>
    </source>
</evidence>
<evidence type="ECO:0000256" key="2">
    <source>
        <dbReference type="SAM" id="Phobius"/>
    </source>
</evidence>
<reference evidence="3" key="1">
    <citation type="submission" date="2018-05" db="EMBL/GenBank/DDBJ databases">
        <authorList>
            <person name="Lanie J.A."/>
            <person name="Ng W.-L."/>
            <person name="Kazmierczak K.M."/>
            <person name="Andrzejewski T.M."/>
            <person name="Davidsen T.M."/>
            <person name="Wayne K.J."/>
            <person name="Tettelin H."/>
            <person name="Glass J.I."/>
            <person name="Rusch D."/>
            <person name="Podicherti R."/>
            <person name="Tsui H.-C.T."/>
            <person name="Winkler M.E."/>
        </authorList>
    </citation>
    <scope>NUCLEOTIDE SEQUENCE</scope>
</reference>
<feature type="transmembrane region" description="Helical" evidence="2">
    <location>
        <begin position="69"/>
        <end position="88"/>
    </location>
</feature>
<dbReference type="Pfam" id="PF12811">
    <property type="entry name" value="BaxI_1"/>
    <property type="match status" value="1"/>
</dbReference>
<feature type="transmembrane region" description="Helical" evidence="2">
    <location>
        <begin position="188"/>
        <end position="209"/>
    </location>
</feature>
<feature type="region of interest" description="Disordered" evidence="1">
    <location>
        <begin position="1"/>
        <end position="29"/>
    </location>
</feature>
<dbReference type="EMBL" id="UINC01004913">
    <property type="protein sequence ID" value="SVA17769.1"/>
    <property type="molecule type" value="Genomic_DNA"/>
</dbReference>
<gene>
    <name evidence="3" type="ORF">METZ01_LOCUS70623</name>
</gene>
<dbReference type="PANTHER" id="PTHR41282:SF1">
    <property type="entry name" value="CONSERVED TRANSMEMBRANE PROTEIN-RELATED"/>
    <property type="match status" value="1"/>
</dbReference>
<accession>A0A381TPK5</accession>
<feature type="transmembrane region" description="Helical" evidence="2">
    <location>
        <begin position="154"/>
        <end position="176"/>
    </location>
</feature>
<keyword evidence="2" id="KW-0812">Transmembrane</keyword>
<name>A0A381TPK5_9ZZZZ</name>
<dbReference type="PIRSF" id="PIRSF009160">
    <property type="entry name" value="UCP009160"/>
    <property type="match status" value="1"/>
</dbReference>